<dbReference type="KEGG" id="mde:101897853"/>
<evidence type="ECO:0000256" key="1">
    <source>
        <dbReference type="SAM" id="MobiDB-lite"/>
    </source>
</evidence>
<dbReference type="VEuPathDB" id="VectorBase:MDOA013169"/>
<feature type="compositionally biased region" description="Low complexity" evidence="1">
    <location>
        <begin position="194"/>
        <end position="217"/>
    </location>
</feature>
<dbReference type="AlphaFoldDB" id="A0A1I8NA99"/>
<dbReference type="RefSeq" id="XP_005182713.2">
    <property type="nucleotide sequence ID" value="XM_005182656.4"/>
</dbReference>
<gene>
    <name evidence="2" type="primary">101897853</name>
</gene>
<reference evidence="2" key="1">
    <citation type="submission" date="2020-05" db="UniProtKB">
        <authorList>
            <consortium name="EnsemblMetazoa"/>
        </authorList>
    </citation>
    <scope>IDENTIFICATION</scope>
    <source>
        <strain evidence="2">Aabys</strain>
    </source>
</reference>
<feature type="region of interest" description="Disordered" evidence="1">
    <location>
        <begin position="340"/>
        <end position="362"/>
    </location>
</feature>
<dbReference type="eggNOG" id="ENOG502TCW8">
    <property type="taxonomic scope" value="Eukaryota"/>
</dbReference>
<feature type="region of interest" description="Disordered" evidence="1">
    <location>
        <begin position="150"/>
        <end position="181"/>
    </location>
</feature>
<dbReference type="STRING" id="7370.A0A1I8NA99"/>
<feature type="region of interest" description="Disordered" evidence="1">
    <location>
        <begin position="71"/>
        <end position="92"/>
    </location>
</feature>
<proteinExistence type="predicted"/>
<sequence>MAPQQQPPPHNTAAGVVSPPTAAAAAASHVAVEPKHSNPFYISAHYLCHNKRLKLKRSKYVEIFRRALKQAEKASSSVRNKNKTDKRRQKLNSLRAEVTIDLLSDDEEEKQRATTMHENVFAGKMCLERAAILGLMPVVRMSNGPIQIEPPPLVPLSKQKQTINRAQQQQQSHLSNQRRSLQIPPPSQLLALQAQQTQLQPQYQRKQQQQQQLQQQPARKRKSRPQRRSLPVLLNNESIVLSDDSDSEQRNGLLTQQSQFIAVHPDLAVIYPTNQSSPCQPAFPATTTTIPASSPAHCNTSVVLSSNSMQVDEDVTISLVPRSLNATTCARTTSLACSINSPNSNVKQSSPDQQQHPPPPFPMLPDETTVHTVIANRIYELSLTKLREGLASCGIPEFNDGQQKISPTRRKGMVQAPPVVTQPQAPISLKLSSDLSISLISDDEDDVRHHKNTNAALLSPAFLQKLPVNVSIAPVVTISPHPNGAAAPSMVGTAATLLDPRKLKFG</sequence>
<dbReference type="OrthoDB" id="7867878at2759"/>
<name>A0A1I8NA99_MUSDO</name>
<evidence type="ECO:0000313" key="2">
    <source>
        <dbReference type="EnsemblMetazoa" id="MDOA013169-PA"/>
    </source>
</evidence>
<accession>A0A1I8NA99</accession>
<dbReference type="VEuPathDB" id="VectorBase:MDOMA2_009558"/>
<organism evidence="2">
    <name type="scientific">Musca domestica</name>
    <name type="common">House fly</name>
    <dbReference type="NCBI Taxonomy" id="7370"/>
    <lineage>
        <taxon>Eukaryota</taxon>
        <taxon>Metazoa</taxon>
        <taxon>Ecdysozoa</taxon>
        <taxon>Arthropoda</taxon>
        <taxon>Hexapoda</taxon>
        <taxon>Insecta</taxon>
        <taxon>Pterygota</taxon>
        <taxon>Neoptera</taxon>
        <taxon>Endopterygota</taxon>
        <taxon>Diptera</taxon>
        <taxon>Brachycera</taxon>
        <taxon>Muscomorpha</taxon>
        <taxon>Muscoidea</taxon>
        <taxon>Muscidae</taxon>
        <taxon>Musca</taxon>
    </lineage>
</organism>
<feature type="compositionally biased region" description="Low complexity" evidence="1">
    <location>
        <begin position="164"/>
        <end position="181"/>
    </location>
</feature>
<dbReference type="EnsemblMetazoa" id="MDOA013169-RA">
    <property type="protein sequence ID" value="MDOA013169-PA"/>
    <property type="gene ID" value="MDOA013169"/>
</dbReference>
<protein>
    <submittedName>
        <fullName evidence="2">Uncharacterized protein</fullName>
    </submittedName>
</protein>
<feature type="region of interest" description="Disordered" evidence="1">
    <location>
        <begin position="194"/>
        <end position="235"/>
    </location>
</feature>
<feature type="compositionally biased region" description="Basic residues" evidence="1">
    <location>
        <begin position="218"/>
        <end position="227"/>
    </location>
</feature>
<feature type="compositionally biased region" description="Basic residues" evidence="1">
    <location>
        <begin position="80"/>
        <end position="90"/>
    </location>
</feature>